<protein>
    <submittedName>
        <fullName evidence="11">Growth hormone secretagogue receptor type 1</fullName>
    </submittedName>
</protein>
<dbReference type="AlphaFoldDB" id="A0AAD8AZJ8"/>
<proteinExistence type="predicted"/>
<keyword evidence="6 9" id="KW-0472">Membrane</keyword>
<evidence type="ECO:0000256" key="1">
    <source>
        <dbReference type="ARBA" id="ARBA00004651"/>
    </source>
</evidence>
<dbReference type="InterPro" id="IPR017452">
    <property type="entry name" value="GPCR_Rhodpsn_7TM"/>
</dbReference>
<feature type="transmembrane region" description="Helical" evidence="9">
    <location>
        <begin position="59"/>
        <end position="79"/>
    </location>
</feature>
<evidence type="ECO:0000256" key="9">
    <source>
        <dbReference type="SAM" id="Phobius"/>
    </source>
</evidence>
<evidence type="ECO:0000313" key="11">
    <source>
        <dbReference type="EMBL" id="KAK0045252.1"/>
    </source>
</evidence>
<keyword evidence="4 9" id="KW-1133">Transmembrane helix</keyword>
<dbReference type="Proteomes" id="UP001233172">
    <property type="component" value="Unassembled WGS sequence"/>
</dbReference>
<accession>A0AAD8AZJ8</accession>
<keyword evidence="5" id="KW-0297">G-protein coupled receptor</keyword>
<evidence type="ECO:0000256" key="4">
    <source>
        <dbReference type="ARBA" id="ARBA00022989"/>
    </source>
</evidence>
<feature type="transmembrane region" description="Helical" evidence="9">
    <location>
        <begin position="20"/>
        <end position="39"/>
    </location>
</feature>
<reference evidence="11" key="2">
    <citation type="submission" date="2023-04" db="EMBL/GenBank/DDBJ databases">
        <authorList>
            <person name="Bu L."/>
            <person name="Lu L."/>
            <person name="Laidemitt M.R."/>
            <person name="Zhang S.M."/>
            <person name="Mutuku M."/>
            <person name="Mkoji G."/>
            <person name="Steinauer M."/>
            <person name="Loker E.S."/>
        </authorList>
    </citation>
    <scope>NUCLEOTIDE SEQUENCE</scope>
    <source>
        <strain evidence="11">KasaAsao</strain>
        <tissue evidence="11">Whole Snail</tissue>
    </source>
</reference>
<comment type="subcellular location">
    <subcellularLocation>
        <location evidence="1">Cell membrane</location>
        <topology evidence="1">Multi-pass membrane protein</topology>
    </subcellularLocation>
</comment>
<feature type="transmembrane region" description="Helical" evidence="9">
    <location>
        <begin position="100"/>
        <end position="121"/>
    </location>
</feature>
<sequence length="302" mass="34748">MAIFLKMRLHDSMTVELYSLSLADFLITALELGIVSMDIIDRLCPLISVDLKALSRVHFAWAVNAAYLISCWITVIISLERCLSVTYPFRVKDFFTMQRSCLAVLVVYGVHILMFVPGFVIEKMEWVYTGPQDYNSSLSLISDKWTYTIISSYASAQVESLLRLICSFFLFFGSQTVLFLSSLWMAVSLKNSSRIRNTRETTKVASHRGAQLTKKEAKLIKMVLFLSFLHLVCNLPRLLLLVIYYFYPWSTAVEKRNSINIMWAVTADFSLVTCFTSCCGYYHLNTKYRQIAHKFLRKKKDG</sequence>
<dbReference type="Pfam" id="PF00001">
    <property type="entry name" value="7tm_1"/>
    <property type="match status" value="1"/>
</dbReference>
<dbReference type="PANTHER" id="PTHR24230">
    <property type="entry name" value="G-PROTEIN COUPLED RECEPTOR"/>
    <property type="match status" value="1"/>
</dbReference>
<dbReference type="PROSITE" id="PS50262">
    <property type="entry name" value="G_PROTEIN_RECEP_F1_2"/>
    <property type="match status" value="1"/>
</dbReference>
<feature type="transmembrane region" description="Helical" evidence="9">
    <location>
        <begin position="259"/>
        <end position="284"/>
    </location>
</feature>
<evidence type="ECO:0000259" key="10">
    <source>
        <dbReference type="PROSITE" id="PS50262"/>
    </source>
</evidence>
<feature type="domain" description="G-protein coupled receptors family 1 profile" evidence="10">
    <location>
        <begin position="1"/>
        <end position="281"/>
    </location>
</feature>
<feature type="transmembrane region" description="Helical" evidence="9">
    <location>
        <begin position="223"/>
        <end position="247"/>
    </location>
</feature>
<keyword evidence="3 9" id="KW-0812">Transmembrane</keyword>
<dbReference type="PANTHER" id="PTHR24230:SF75">
    <property type="entry name" value="RELAXIN FAMILY PEPTIDE RECEPTOR 3"/>
    <property type="match status" value="1"/>
</dbReference>
<comment type="caution">
    <text evidence="11">The sequence shown here is derived from an EMBL/GenBank/DDBJ whole genome shotgun (WGS) entry which is preliminary data.</text>
</comment>
<feature type="transmembrane region" description="Helical" evidence="9">
    <location>
        <begin position="161"/>
        <end position="187"/>
    </location>
</feature>
<keyword evidence="2" id="KW-1003">Cell membrane</keyword>
<gene>
    <name evidence="11" type="ORF">Bpfe_025261</name>
</gene>
<keyword evidence="12" id="KW-1185">Reference proteome</keyword>
<evidence type="ECO:0000256" key="3">
    <source>
        <dbReference type="ARBA" id="ARBA00022692"/>
    </source>
</evidence>
<dbReference type="InterPro" id="IPR000276">
    <property type="entry name" value="GPCR_Rhodpsn"/>
</dbReference>
<name>A0AAD8AZJ8_BIOPF</name>
<dbReference type="EMBL" id="JASAOG010000183">
    <property type="protein sequence ID" value="KAK0045252.1"/>
    <property type="molecule type" value="Genomic_DNA"/>
</dbReference>
<organism evidence="11 12">
    <name type="scientific">Biomphalaria pfeifferi</name>
    <name type="common">Bloodfluke planorb</name>
    <name type="synonym">Freshwater snail</name>
    <dbReference type="NCBI Taxonomy" id="112525"/>
    <lineage>
        <taxon>Eukaryota</taxon>
        <taxon>Metazoa</taxon>
        <taxon>Spiralia</taxon>
        <taxon>Lophotrochozoa</taxon>
        <taxon>Mollusca</taxon>
        <taxon>Gastropoda</taxon>
        <taxon>Heterobranchia</taxon>
        <taxon>Euthyneura</taxon>
        <taxon>Panpulmonata</taxon>
        <taxon>Hygrophila</taxon>
        <taxon>Lymnaeoidea</taxon>
        <taxon>Planorbidae</taxon>
        <taxon>Biomphalaria</taxon>
    </lineage>
</organism>
<evidence type="ECO:0000256" key="5">
    <source>
        <dbReference type="ARBA" id="ARBA00023040"/>
    </source>
</evidence>
<evidence type="ECO:0000313" key="12">
    <source>
        <dbReference type="Proteomes" id="UP001233172"/>
    </source>
</evidence>
<dbReference type="SUPFAM" id="SSF81321">
    <property type="entry name" value="Family A G protein-coupled receptor-like"/>
    <property type="match status" value="1"/>
</dbReference>
<evidence type="ECO:0000256" key="8">
    <source>
        <dbReference type="ARBA" id="ARBA00023224"/>
    </source>
</evidence>
<dbReference type="GO" id="GO:0005886">
    <property type="term" value="C:plasma membrane"/>
    <property type="evidence" value="ECO:0007669"/>
    <property type="project" value="UniProtKB-SubCell"/>
</dbReference>
<keyword evidence="7 11" id="KW-0675">Receptor</keyword>
<dbReference type="GO" id="GO:0007218">
    <property type="term" value="P:neuropeptide signaling pathway"/>
    <property type="evidence" value="ECO:0007669"/>
    <property type="project" value="TreeGrafter"/>
</dbReference>
<dbReference type="Gene3D" id="1.20.1070.10">
    <property type="entry name" value="Rhodopsin 7-helix transmembrane proteins"/>
    <property type="match status" value="1"/>
</dbReference>
<reference evidence="11" key="1">
    <citation type="journal article" date="2023" name="PLoS Negl. Trop. Dis.">
        <title>A genome sequence for Biomphalaria pfeifferi, the major vector snail for the human-infecting parasite Schistosoma mansoni.</title>
        <authorList>
            <person name="Bu L."/>
            <person name="Lu L."/>
            <person name="Laidemitt M.R."/>
            <person name="Zhang S.M."/>
            <person name="Mutuku M."/>
            <person name="Mkoji G."/>
            <person name="Steinauer M."/>
            <person name="Loker E.S."/>
        </authorList>
    </citation>
    <scope>NUCLEOTIDE SEQUENCE</scope>
    <source>
        <strain evidence="11">KasaAsao</strain>
    </source>
</reference>
<evidence type="ECO:0000256" key="7">
    <source>
        <dbReference type="ARBA" id="ARBA00023170"/>
    </source>
</evidence>
<evidence type="ECO:0000256" key="2">
    <source>
        <dbReference type="ARBA" id="ARBA00022475"/>
    </source>
</evidence>
<evidence type="ECO:0000256" key="6">
    <source>
        <dbReference type="ARBA" id="ARBA00023136"/>
    </source>
</evidence>
<keyword evidence="8" id="KW-0807">Transducer</keyword>
<dbReference type="GO" id="GO:0008528">
    <property type="term" value="F:G protein-coupled peptide receptor activity"/>
    <property type="evidence" value="ECO:0007669"/>
    <property type="project" value="TreeGrafter"/>
</dbReference>